<feature type="transmembrane region" description="Helical" evidence="14">
    <location>
        <begin position="58"/>
        <end position="80"/>
    </location>
</feature>
<dbReference type="GO" id="GO:0010082">
    <property type="term" value="P:regulation of root meristem growth"/>
    <property type="evidence" value="ECO:0007669"/>
    <property type="project" value="UniProtKB-ARBA"/>
</dbReference>
<dbReference type="EMBL" id="OX459121">
    <property type="protein sequence ID" value="CAI9102840.1"/>
    <property type="molecule type" value="Genomic_DNA"/>
</dbReference>
<dbReference type="InterPro" id="IPR019843">
    <property type="entry name" value="DNA_pol-X_BS"/>
</dbReference>
<evidence type="ECO:0000256" key="11">
    <source>
        <dbReference type="ARBA" id="ARBA00022989"/>
    </source>
</evidence>
<keyword evidence="12 14" id="KW-0472">Membrane</keyword>
<dbReference type="SUPFAM" id="SSF81585">
    <property type="entry name" value="PsbU/PolX domain-like"/>
    <property type="match status" value="1"/>
</dbReference>
<evidence type="ECO:0000256" key="12">
    <source>
        <dbReference type="ARBA" id="ARBA00023136"/>
    </source>
</evidence>
<dbReference type="Gene3D" id="3.30.210.10">
    <property type="entry name" value="DNA polymerase, thumb domain"/>
    <property type="match status" value="1"/>
</dbReference>
<feature type="transmembrane region" description="Helical" evidence="14">
    <location>
        <begin position="262"/>
        <end position="285"/>
    </location>
</feature>
<keyword evidence="6" id="KW-0808">Transferase</keyword>
<dbReference type="InterPro" id="IPR037185">
    <property type="entry name" value="EmrE-like"/>
</dbReference>
<dbReference type="PROSITE" id="PS00522">
    <property type="entry name" value="DNA_POLYMERASE_X"/>
    <property type="match status" value="1"/>
</dbReference>
<evidence type="ECO:0000256" key="2">
    <source>
        <dbReference type="ARBA" id="ARBA00004479"/>
    </source>
</evidence>
<organism evidence="16 17">
    <name type="scientific">Oldenlandia corymbosa var. corymbosa</name>
    <dbReference type="NCBI Taxonomy" id="529605"/>
    <lineage>
        <taxon>Eukaryota</taxon>
        <taxon>Viridiplantae</taxon>
        <taxon>Streptophyta</taxon>
        <taxon>Embryophyta</taxon>
        <taxon>Tracheophyta</taxon>
        <taxon>Spermatophyta</taxon>
        <taxon>Magnoliopsida</taxon>
        <taxon>eudicotyledons</taxon>
        <taxon>Gunneridae</taxon>
        <taxon>Pentapetalae</taxon>
        <taxon>asterids</taxon>
        <taxon>lamiids</taxon>
        <taxon>Gentianales</taxon>
        <taxon>Rubiaceae</taxon>
        <taxon>Rubioideae</taxon>
        <taxon>Spermacoceae</taxon>
        <taxon>Hedyotis-Oldenlandia complex</taxon>
        <taxon>Oldenlandia</taxon>
    </lineage>
</organism>
<name>A0AAV1D719_OLDCO</name>
<evidence type="ECO:0000256" key="5">
    <source>
        <dbReference type="ARBA" id="ARBA00022614"/>
    </source>
</evidence>
<dbReference type="Pfam" id="PF14792">
    <property type="entry name" value="DNA_pol_B_palm"/>
    <property type="match status" value="1"/>
</dbReference>
<dbReference type="Pfam" id="PF00892">
    <property type="entry name" value="EamA"/>
    <property type="match status" value="2"/>
</dbReference>
<dbReference type="SMART" id="SM00365">
    <property type="entry name" value="LRR_SD22"/>
    <property type="match status" value="7"/>
</dbReference>
<evidence type="ECO:0000313" key="16">
    <source>
        <dbReference type="EMBL" id="CAI9102840.1"/>
    </source>
</evidence>
<evidence type="ECO:0000256" key="3">
    <source>
        <dbReference type="ARBA" id="ARBA00007635"/>
    </source>
</evidence>
<dbReference type="Pfam" id="PF13855">
    <property type="entry name" value="LRR_8"/>
    <property type="match status" value="2"/>
</dbReference>
<dbReference type="Gene3D" id="3.80.10.10">
    <property type="entry name" value="Ribonuclease Inhibitor"/>
    <property type="match status" value="2"/>
</dbReference>
<dbReference type="InterPro" id="IPR037160">
    <property type="entry name" value="DNA_Pol_thumb_sf"/>
</dbReference>
<evidence type="ECO:0000259" key="15">
    <source>
        <dbReference type="SMART" id="SM00483"/>
    </source>
</evidence>
<dbReference type="PANTHER" id="PTHR48058:SF22">
    <property type="entry name" value="LEUCINE-RICH REPEAT-CONTAINING N-TERMINAL PLANT-TYPE DOMAIN-CONTAINING PROTEIN"/>
    <property type="match status" value="1"/>
</dbReference>
<dbReference type="Proteomes" id="UP001161247">
    <property type="component" value="Chromosome 4"/>
</dbReference>
<dbReference type="InterPro" id="IPR029398">
    <property type="entry name" value="PolB_thumb"/>
</dbReference>
<keyword evidence="13" id="KW-1015">Disulfide bond</keyword>
<dbReference type="SUPFAM" id="SSF81301">
    <property type="entry name" value="Nucleotidyltransferase"/>
    <property type="match status" value="1"/>
</dbReference>
<keyword evidence="17" id="KW-1185">Reference proteome</keyword>
<dbReference type="GO" id="GO:0010074">
    <property type="term" value="P:maintenance of meristem identity"/>
    <property type="evidence" value="ECO:0007669"/>
    <property type="project" value="UniProtKB-ARBA"/>
</dbReference>
<dbReference type="Pfam" id="PF00560">
    <property type="entry name" value="LRR_1"/>
    <property type="match status" value="1"/>
</dbReference>
<evidence type="ECO:0000256" key="14">
    <source>
        <dbReference type="SAM" id="Phobius"/>
    </source>
</evidence>
<dbReference type="Gene3D" id="3.30.460.10">
    <property type="entry name" value="Beta Polymerase, domain 2"/>
    <property type="match status" value="1"/>
</dbReference>
<dbReference type="FunFam" id="3.80.10.10:FF:000775">
    <property type="entry name" value="Predicted protein"/>
    <property type="match status" value="1"/>
</dbReference>
<evidence type="ECO:0000256" key="1">
    <source>
        <dbReference type="ARBA" id="ARBA00004141"/>
    </source>
</evidence>
<feature type="transmembrane region" description="Helical" evidence="14">
    <location>
        <begin position="23"/>
        <end position="46"/>
    </location>
</feature>
<keyword evidence="10" id="KW-0832">Ubl conjugation</keyword>
<dbReference type="InterPro" id="IPR000620">
    <property type="entry name" value="EamA_dom"/>
</dbReference>
<dbReference type="GO" id="GO:0051707">
    <property type="term" value="P:response to other organism"/>
    <property type="evidence" value="ECO:0007669"/>
    <property type="project" value="UniProtKB-ARBA"/>
</dbReference>
<feature type="transmembrane region" description="Helical" evidence="14">
    <location>
        <begin position="92"/>
        <end position="109"/>
    </location>
</feature>
<comment type="similarity">
    <text evidence="3">Belongs to the drug/metabolite transporter (DMT) superfamily. Plant drug/metabolite exporter (P-DME) (TC 2.A.7.4) family.</text>
</comment>
<dbReference type="InterPro" id="IPR028207">
    <property type="entry name" value="DNA_pol_B_palm_palm"/>
</dbReference>
<accession>A0AAV1D719</accession>
<dbReference type="FunFam" id="3.80.10.10:FF:000095">
    <property type="entry name" value="LRR receptor-like serine/threonine-protein kinase GSO1"/>
    <property type="match status" value="1"/>
</dbReference>
<proteinExistence type="inferred from homology"/>
<keyword evidence="4" id="KW-0597">Phosphoprotein</keyword>
<dbReference type="InterPro" id="IPR002054">
    <property type="entry name" value="DNA-dir_DNA_pol_X"/>
</dbReference>
<feature type="transmembrane region" description="Helical" evidence="14">
    <location>
        <begin position="230"/>
        <end position="250"/>
    </location>
</feature>
<sequence>MFGTETQKVIKRRGKMKMSSRRICYGEVVPFVVMSLLQCGQVLMNILFKKASTEGMNYMAYVFYSYAIGGLVLLPFSFVFERKKLPRFNWQIVGRLILLGFLGYSGQVLGFKGIQYSSPTMASAMSNLTPAFTFALAVLFRMETVEIRSLSSWAKILGTLLSIGGALVVVLFEGPVLARGHQGYATSYQHLNSAHTDWVIGGLLLMGNYVFCSLWYIVQTQAVQTFPEMLLVSLFNVCVAVIAAPVTLISEPHDAWQISSKMMLYAILYTGLFGISFATSLLTWGLHLKGPVYVALFTPLSIVIAAIMSVIFLGDSLYLGSVIGAIIISLGFYLCIWGKAKEELIDESLNLEAESASTPLLFTRKKKRVNCSNGPLHLAKIQEIVTTGKLSKLEHFETDEKVKTISLFGEVWGIGPATALKLYVKGHRNLDDLKNEESLTHSQRVVIVCGGSYRRGKSSCRDLDVVITHPDGKSHIGFLSKYVKLLKEMRFLREDLIFSVHSEKDSQTRSLLLLGTDSGVDTYFGLCTSPGKELRHRIDFKVYPRDIYAFGLIAWTGNEVLNRRLRLLAESKGFQLDDTGLFPATHGSGGKRLRFVTGLCCCIPQLVSFNLSWLSIFYPGGQIPLLIGNLKELRVLELSWNNFSGPIPESIGNLLKLEEMHLGFNHFSGPFPSSIGNLTKLKSLDLNRNNISGPIPESIGNLTSLTSLDLRSNQISGRIPGSIDENLINLETMFLGSNVITRPLPENIGNMQKLVDVDLSNNKLQGPIPDSIGNLKSLKRILLSSNLLTGIIPLSFGNLQSLSVLTLGNNQLEGAIPSSFGNMSSLSILELGGNKLAGTIPSSFGCLANLVDLSIDHNMIDGPVPASFRNLTNLARLDLSYNQINSVLPEPLAKIRYLSALMLQNNQFTGTIPQTFLNLKNLGELSLSNNLLSGRIPFGKPLIDFPRSSYSGNKGLCGVPLEPCTGSS</sequence>
<feature type="transmembrane region" description="Helical" evidence="14">
    <location>
        <begin position="121"/>
        <end position="140"/>
    </location>
</feature>
<dbReference type="InterPro" id="IPR003591">
    <property type="entry name" value="Leu-rich_rpt_typical-subtyp"/>
</dbReference>
<dbReference type="GO" id="GO:0016020">
    <property type="term" value="C:membrane"/>
    <property type="evidence" value="ECO:0007669"/>
    <property type="project" value="UniProtKB-SubCell"/>
</dbReference>
<protein>
    <submittedName>
        <fullName evidence="16">OLC1v1001188C1</fullName>
    </submittedName>
</protein>
<dbReference type="InterPro" id="IPR055414">
    <property type="entry name" value="LRR_R13L4/SHOC2-like"/>
</dbReference>
<feature type="transmembrane region" description="Helical" evidence="14">
    <location>
        <begin position="318"/>
        <end position="336"/>
    </location>
</feature>
<evidence type="ECO:0000256" key="10">
    <source>
        <dbReference type="ARBA" id="ARBA00022843"/>
    </source>
</evidence>
<evidence type="ECO:0000313" key="17">
    <source>
        <dbReference type="Proteomes" id="UP001161247"/>
    </source>
</evidence>
<dbReference type="GO" id="GO:0003887">
    <property type="term" value="F:DNA-directed DNA polymerase activity"/>
    <property type="evidence" value="ECO:0007669"/>
    <property type="project" value="InterPro"/>
</dbReference>
<dbReference type="InterPro" id="IPR043519">
    <property type="entry name" value="NT_sf"/>
</dbReference>
<dbReference type="SMART" id="SM00369">
    <property type="entry name" value="LRR_TYP"/>
    <property type="match status" value="10"/>
</dbReference>
<dbReference type="InterPro" id="IPR032675">
    <property type="entry name" value="LRR_dom_sf"/>
</dbReference>
<dbReference type="SMART" id="SM00483">
    <property type="entry name" value="POLXc"/>
    <property type="match status" value="1"/>
</dbReference>
<dbReference type="AlphaFoldDB" id="A0AAV1D719"/>
<keyword evidence="7 14" id="KW-0812">Transmembrane</keyword>
<feature type="domain" description="DNA-directed DNA polymerase X" evidence="15">
    <location>
        <begin position="322"/>
        <end position="641"/>
    </location>
</feature>
<feature type="transmembrane region" description="Helical" evidence="14">
    <location>
        <begin position="292"/>
        <end position="312"/>
    </location>
</feature>
<keyword evidence="5" id="KW-0433">Leucine-rich repeat</keyword>
<dbReference type="GO" id="GO:0006952">
    <property type="term" value="P:defense response"/>
    <property type="evidence" value="ECO:0007669"/>
    <property type="project" value="UniProtKB-ARBA"/>
</dbReference>
<comment type="subcellular location">
    <subcellularLocation>
        <location evidence="1">Membrane</location>
        <topology evidence="1">Multi-pass membrane protein</topology>
    </subcellularLocation>
    <subcellularLocation>
        <location evidence="2">Membrane</location>
        <topology evidence="2">Single-pass type I membrane protein</topology>
    </subcellularLocation>
</comment>
<feature type="transmembrane region" description="Helical" evidence="14">
    <location>
        <begin position="152"/>
        <end position="178"/>
    </location>
</feature>
<feature type="transmembrane region" description="Helical" evidence="14">
    <location>
        <begin position="198"/>
        <end position="218"/>
    </location>
</feature>
<keyword evidence="9" id="KW-0677">Repeat</keyword>
<dbReference type="Pfam" id="PF14791">
    <property type="entry name" value="DNA_pol_B_thumb"/>
    <property type="match status" value="1"/>
</dbReference>
<reference evidence="16" key="1">
    <citation type="submission" date="2023-03" db="EMBL/GenBank/DDBJ databases">
        <authorList>
            <person name="Julca I."/>
        </authorList>
    </citation>
    <scope>NUCLEOTIDE SEQUENCE</scope>
</reference>
<dbReference type="Pfam" id="PF23598">
    <property type="entry name" value="LRR_14"/>
    <property type="match status" value="1"/>
</dbReference>
<evidence type="ECO:0000256" key="6">
    <source>
        <dbReference type="ARBA" id="ARBA00022679"/>
    </source>
</evidence>
<evidence type="ECO:0000256" key="7">
    <source>
        <dbReference type="ARBA" id="ARBA00022692"/>
    </source>
</evidence>
<evidence type="ECO:0000256" key="13">
    <source>
        <dbReference type="ARBA" id="ARBA00023157"/>
    </source>
</evidence>
<keyword evidence="8" id="KW-0548">Nucleotidyltransferase</keyword>
<gene>
    <name evidence="16" type="ORF">OLC1_LOCUS12124</name>
</gene>
<dbReference type="InterPro" id="IPR001611">
    <property type="entry name" value="Leu-rich_rpt"/>
</dbReference>
<evidence type="ECO:0000256" key="4">
    <source>
        <dbReference type="ARBA" id="ARBA00022553"/>
    </source>
</evidence>
<dbReference type="GO" id="GO:0003677">
    <property type="term" value="F:DNA binding"/>
    <property type="evidence" value="ECO:0007669"/>
    <property type="project" value="InterPro"/>
</dbReference>
<dbReference type="SUPFAM" id="SSF103481">
    <property type="entry name" value="Multidrug resistance efflux transporter EmrE"/>
    <property type="match status" value="2"/>
</dbReference>
<evidence type="ECO:0000256" key="8">
    <source>
        <dbReference type="ARBA" id="ARBA00022695"/>
    </source>
</evidence>
<dbReference type="SUPFAM" id="SSF52047">
    <property type="entry name" value="RNI-like"/>
    <property type="match status" value="1"/>
</dbReference>
<dbReference type="PANTHER" id="PTHR48058">
    <property type="entry name" value="LRR RECEPTOR-LIKE SERINE/THREONINE-PROTEIN KINASE FLS2-RELATED"/>
    <property type="match status" value="1"/>
</dbReference>
<dbReference type="PROSITE" id="PS51450">
    <property type="entry name" value="LRR"/>
    <property type="match status" value="1"/>
</dbReference>
<keyword evidence="11 14" id="KW-1133">Transmembrane helix</keyword>
<evidence type="ECO:0000256" key="9">
    <source>
        <dbReference type="ARBA" id="ARBA00022737"/>
    </source>
</evidence>